<dbReference type="PANTHER" id="PTHR43939:SF50">
    <property type="entry name" value="NUCLEOPORIN"/>
    <property type="match status" value="1"/>
</dbReference>
<feature type="compositionally biased region" description="Polar residues" evidence="2">
    <location>
        <begin position="76"/>
        <end position="99"/>
    </location>
</feature>
<feature type="compositionally biased region" description="Polar residues" evidence="2">
    <location>
        <begin position="184"/>
        <end position="201"/>
    </location>
</feature>
<dbReference type="Proteomes" id="UP000015105">
    <property type="component" value="Chromosome 6D"/>
</dbReference>
<feature type="compositionally biased region" description="Polar residues" evidence="2">
    <location>
        <begin position="1424"/>
        <end position="1433"/>
    </location>
</feature>
<accession>A0A453NBI8</accession>
<protein>
    <submittedName>
        <fullName evidence="3">Uncharacterized protein</fullName>
    </submittedName>
</protein>
<feature type="coiled-coil region" evidence="1">
    <location>
        <begin position="1501"/>
        <end position="1549"/>
    </location>
</feature>
<feature type="region of interest" description="Disordered" evidence="2">
    <location>
        <begin position="184"/>
        <end position="211"/>
    </location>
</feature>
<sequence>GGGGRGGGGGDNSRTDLLAAGRKKLQQFRKKKEKKGPGKKAEADADEGASKAGANGEEAVPEPKSPVGLKFLAGESCSSHNTPFEEATMSQEEQCNGQGPATEEPSVVDNADVVPVLEDADDRSVQNISISEQGNLDHGSPGQGDGDDSAVQATSLDVGGDLIGAQPGEVDDEKLPILEESIMPQVSSQGDISNDGSNQVGGRQEVQMDPVERTSSSYSKEAMEVPIPSLDPVVDNANMGEEGTQEMEVGVSGRSSDGNIQDVEPTVSGEIGMEVGHEAAMDLAASQEIPGRGDTDDEANGVGKEAVQEDAGTSNTNAIDEAVTTHELDLSVEKVDSALCGGAVSQGFMPYRLDECIQGHLYVMTLSRDLLQLQLDEGTHLNSDVTLSSDEILKLQAQLKESEESKVAAHEEIQQCRHELTNLDTVKGELELIVASQKQEIDASNSKCEQLEIELRSSKENAQQILSELAGCQSLLEALQKENIELTENLALEEKTRKEVQEQQEHLSGENEKLLSQLSELEHSLASVKEVMNAGSSRCESLEAELCSFKENMEHTWTELTNCRALLEMSQKDNVELSAKFAVESEANKKLKEDNVFLHTENERLSSDLSELNDELHLSYAKHKQLELHVRDMETHMEQLKDQLIEESLRATNSSDIYQSVTKELDAKCNVVLDQAETVVCQKHDHRLASSEITVENAERTITSPEFVCEGNNQHSHPLFDEKDSSNCTALQSLKGHLEVAKGELHELKKLVERMSSRSGGRVLVSKLIQSFEVKGNQEETGMSEGEHDELKKLTQGMLCCLVEKFKSMTSDLAKAEKYVVGLCDRIELSSKSEVQHGAERQRTAVFEARMDELSEKLSNYKNTIDQLHIQLANVQQDADDHAGKLTNQAELLHNDITERISILEKERASLSGLLSEVTNKLSSLVGTMYPNDFGASEGLSFSILDSVDLAAKSIQSLQDKLESAQSDNANLSTSLSEIKKAHSDVQDRNEHASRMVKNMYDSLQEFLLNSLGNSDEASAGDSAEEPIEALFSHLGGAIEQLKNLLHDRHSLQSNNANLESRLLSKCEEVEEISLRCSSLMKNMDDMCLLNEELKLVSSSKSEALDELHGRCLSIAEKMVHHSADPTSMVLPLMSNSGEAETFSKEHHISTTLLPCIEEGVASCNEKLENAVEEIHLAKICLQNAHIFDQISFDKWSLPLPALIKEEIVPQVCDLQSKMDQLSELNIQLETEIPVLRDGLKKLDEALATSRTELQERSSELEQSEQKLSSFKEKLGIAVAKGKALIVQRDGLKQSLAEKSGELEKLSQELESKDALVKELEDKLKSYTEADRIEALESELSYIRNSATALRDSFILKDSVLQRIEEVLEDLDMPERFHSRDIVEKIELLSKMAVGASFTLPDGDKRSSMDGHSESGVAMDSISDEQISISNPGSDEIKNKYDELHRRFYELAEQNNMLEQSLVERNSIVQKWEEVLGQVSIPPQFRMLEPEDRITWLGNKLLEVEHERDTLHSKIEHLEDSSEMLITDLEESHKRISELSAEVVAIKAEKDFFSESLDKLRFEFLGLSEKAVQDEFVRDNLRKDLAELQEKLAEKAKESKHYHDMEIEVHKLLDLVRNVLQDGSDAEIPSGGGAVLCLGELLRKVLDHYETLLSESTLSNAAEKEIHLDETKLSNDASTSETGGDDKENVLNTLSNELEHARKSLALVEQQRDEAAERTQSLLLEVEMTHAQINRLQEGGAEQTQKYQSLVLELELAGKQQDDLQEKLNQEEQKCTSLREKLNIAVRKGKGLVQQKDSLKQTIEEMNAVIEKLKNEREQHIESLESEKTLLMGRLTENEKNLHDTTEYLSRLLNALSTVDIAREFDTDPIAKVGKIAQVYLDQQATVASSQNEVKKLKRATELLLTELNEAQERADNLQEELLKEEAALSESSKQNNVIESARADAVRHLEHITYMQAQAARKQIDHLKELNSTSGQLREVCFDLSHRLASAFSKDVDLISYMESFMKSSGKWMDGTNMVDIPITSNGMLTSSISYKNTHIPNAPLEFTVNDTDGTQMLHHLAIACHAVSDCVKDCNDLKRNIDEHGFSIDQKARELAEVMSNLLNRFTSQNNELESLRENILELQSEIKEKEEESSSLRRNMSLLYEACASSVSEIEGMTGMGSGTGSYSVGQNHLFSYDHIKSVVERLGAAVKTTQYSNEGNTKELKATVLELQQELQGKDVQISTISSELASQIREAESYAKQLSVELEDARMQVHNLEEHVEMLLNQKKALETQASELKDLETVASEQHGRIKELTDELSRKDQEIEGLMQALDEEEKELEVLENKSNDLEQMLQEKEFSLKSLEDSRTKALTKLATTVDKFDELHSLSESLLVEVESLQSQLQGRDSEISFLRQEVTRSTNELLTTEDSNKQYSSQINGFVKWLETALMQFGVHCESADDHDYTQVPVYMDMLDKKIVSLISESDDLRVAVQSKDSSLQVERTKMEELLRKSEALEASLSQKDSQIGMLRRDRTMGQPRSINLPGTSEIEQMNDKVSPAAAVTQIRGARKVNNDQVAIDVEMHKDKPLDDEDDDKAHGFKSLTMSRVVPKFTRPISDRIDGMWASGDRLLMRQPTLRLGVLIYWIALHALLVSFI</sequence>
<dbReference type="EnsemblPlants" id="AET6Gv20307000.5">
    <property type="protein sequence ID" value="AET6Gv20307000.5"/>
    <property type="gene ID" value="AET6Gv20307000"/>
</dbReference>
<name>A0A453NBI8_AEGTS</name>
<reference evidence="3" key="3">
    <citation type="journal article" date="2017" name="Nature">
        <title>Genome sequence of the progenitor of the wheat D genome Aegilops tauschii.</title>
        <authorList>
            <person name="Luo M.C."/>
            <person name="Gu Y.Q."/>
            <person name="Puiu D."/>
            <person name="Wang H."/>
            <person name="Twardziok S.O."/>
            <person name="Deal K.R."/>
            <person name="Huo N."/>
            <person name="Zhu T."/>
            <person name="Wang L."/>
            <person name="Wang Y."/>
            <person name="McGuire P.E."/>
            <person name="Liu S."/>
            <person name="Long H."/>
            <person name="Ramasamy R.K."/>
            <person name="Rodriguez J.C."/>
            <person name="Van S.L."/>
            <person name="Yuan L."/>
            <person name="Wang Z."/>
            <person name="Xia Z."/>
            <person name="Xiao L."/>
            <person name="Anderson O.D."/>
            <person name="Ouyang S."/>
            <person name="Liang Y."/>
            <person name="Zimin A.V."/>
            <person name="Pertea G."/>
            <person name="Qi P."/>
            <person name="Bennetzen J.L."/>
            <person name="Dai X."/>
            <person name="Dawson M.W."/>
            <person name="Muller H.G."/>
            <person name="Kugler K."/>
            <person name="Rivarola-Duarte L."/>
            <person name="Spannagl M."/>
            <person name="Mayer K.F.X."/>
            <person name="Lu F.H."/>
            <person name="Bevan M.W."/>
            <person name="Leroy P."/>
            <person name="Li P."/>
            <person name="You F.M."/>
            <person name="Sun Q."/>
            <person name="Liu Z."/>
            <person name="Lyons E."/>
            <person name="Wicker T."/>
            <person name="Salzberg S.L."/>
            <person name="Devos K.M."/>
            <person name="Dvorak J."/>
        </authorList>
    </citation>
    <scope>NUCLEOTIDE SEQUENCE [LARGE SCALE GENOMIC DNA]</scope>
    <source>
        <strain evidence="3">cv. AL8/78</strain>
    </source>
</reference>
<reference evidence="4" key="1">
    <citation type="journal article" date="2014" name="Science">
        <title>Ancient hybridizations among the ancestral genomes of bread wheat.</title>
        <authorList>
            <consortium name="International Wheat Genome Sequencing Consortium,"/>
            <person name="Marcussen T."/>
            <person name="Sandve S.R."/>
            <person name="Heier L."/>
            <person name="Spannagl M."/>
            <person name="Pfeifer M."/>
            <person name="Jakobsen K.S."/>
            <person name="Wulff B.B."/>
            <person name="Steuernagel B."/>
            <person name="Mayer K.F."/>
            <person name="Olsen O.A."/>
        </authorList>
    </citation>
    <scope>NUCLEOTIDE SEQUENCE [LARGE SCALE GENOMIC DNA]</scope>
    <source>
        <strain evidence="4">cv. AL8/78</strain>
    </source>
</reference>
<feature type="region of interest" description="Disordered" evidence="2">
    <location>
        <begin position="1400"/>
        <end position="1436"/>
    </location>
</feature>
<feature type="compositionally biased region" description="Basic residues" evidence="2">
    <location>
        <begin position="21"/>
        <end position="34"/>
    </location>
</feature>
<reference evidence="3" key="4">
    <citation type="submission" date="2019-03" db="UniProtKB">
        <authorList>
            <consortium name="EnsemblPlants"/>
        </authorList>
    </citation>
    <scope>IDENTIFICATION</scope>
</reference>
<evidence type="ECO:0000256" key="1">
    <source>
        <dbReference type="SAM" id="Coils"/>
    </source>
</evidence>
<feature type="coiled-coil region" evidence="1">
    <location>
        <begin position="2237"/>
        <end position="2351"/>
    </location>
</feature>
<dbReference type="PANTHER" id="PTHR43939">
    <property type="entry name" value="COILED-COIL DOMAIN-CONTAINING PROTEIN 158"/>
    <property type="match status" value="1"/>
</dbReference>
<reference evidence="4" key="2">
    <citation type="journal article" date="2017" name="Nat. Plants">
        <title>The Aegilops tauschii genome reveals multiple impacts of transposons.</title>
        <authorList>
            <person name="Zhao G."/>
            <person name="Zou C."/>
            <person name="Li K."/>
            <person name="Wang K."/>
            <person name="Li T."/>
            <person name="Gao L."/>
            <person name="Zhang X."/>
            <person name="Wang H."/>
            <person name="Yang Z."/>
            <person name="Liu X."/>
            <person name="Jiang W."/>
            <person name="Mao L."/>
            <person name="Kong X."/>
            <person name="Jiao Y."/>
            <person name="Jia J."/>
        </authorList>
    </citation>
    <scope>NUCLEOTIDE SEQUENCE [LARGE SCALE GENOMIC DNA]</scope>
    <source>
        <strain evidence="4">cv. AL8/78</strain>
    </source>
</reference>
<feature type="coiled-coil region" evidence="1">
    <location>
        <begin position="1691"/>
        <end position="1718"/>
    </location>
</feature>
<evidence type="ECO:0000256" key="2">
    <source>
        <dbReference type="SAM" id="MobiDB-lite"/>
    </source>
</evidence>
<keyword evidence="4" id="KW-1185">Reference proteome</keyword>
<feature type="coiled-coil region" evidence="1">
    <location>
        <begin position="1894"/>
        <end position="1935"/>
    </location>
</feature>
<feature type="compositionally biased region" description="Polar residues" evidence="2">
    <location>
        <begin position="125"/>
        <end position="134"/>
    </location>
</feature>
<feature type="coiled-coil region" evidence="1">
    <location>
        <begin position="595"/>
        <end position="650"/>
    </location>
</feature>
<evidence type="ECO:0000313" key="4">
    <source>
        <dbReference type="Proteomes" id="UP000015105"/>
    </source>
</evidence>
<keyword evidence="1" id="KW-0175">Coiled coil</keyword>
<feature type="coiled-coil region" evidence="1">
    <location>
        <begin position="2483"/>
        <end position="2510"/>
    </location>
</feature>
<feature type="region of interest" description="Disordered" evidence="2">
    <location>
        <begin position="1"/>
        <end position="172"/>
    </location>
</feature>
<feature type="coiled-coil region" evidence="1">
    <location>
        <begin position="731"/>
        <end position="758"/>
    </location>
</feature>
<feature type="coiled-coil region" evidence="1">
    <location>
        <begin position="844"/>
        <end position="878"/>
    </location>
</feature>
<feature type="coiled-coil region" evidence="1">
    <location>
        <begin position="1578"/>
        <end position="1605"/>
    </location>
</feature>
<feature type="compositionally biased region" description="Gly residues" evidence="2">
    <location>
        <begin position="1"/>
        <end position="11"/>
    </location>
</feature>
<organism evidence="3 4">
    <name type="scientific">Aegilops tauschii subsp. strangulata</name>
    <name type="common">Goatgrass</name>
    <dbReference type="NCBI Taxonomy" id="200361"/>
    <lineage>
        <taxon>Eukaryota</taxon>
        <taxon>Viridiplantae</taxon>
        <taxon>Streptophyta</taxon>
        <taxon>Embryophyta</taxon>
        <taxon>Tracheophyta</taxon>
        <taxon>Spermatophyta</taxon>
        <taxon>Magnoliopsida</taxon>
        <taxon>Liliopsida</taxon>
        <taxon>Poales</taxon>
        <taxon>Poaceae</taxon>
        <taxon>BOP clade</taxon>
        <taxon>Pooideae</taxon>
        <taxon>Triticodae</taxon>
        <taxon>Triticeae</taxon>
        <taxon>Triticinae</taxon>
        <taxon>Aegilops</taxon>
    </lineage>
</organism>
<feature type="coiled-coil region" evidence="1">
    <location>
        <begin position="392"/>
        <end position="531"/>
    </location>
</feature>
<dbReference type="Gene3D" id="1.10.287.1490">
    <property type="match status" value="1"/>
</dbReference>
<proteinExistence type="predicted"/>
<reference evidence="3" key="5">
    <citation type="journal article" date="2021" name="G3 (Bethesda)">
        <title>Aegilops tauschii genome assembly Aet v5.0 features greater sequence contiguity and improved annotation.</title>
        <authorList>
            <person name="Wang L."/>
            <person name="Zhu T."/>
            <person name="Rodriguez J.C."/>
            <person name="Deal K.R."/>
            <person name="Dubcovsky J."/>
            <person name="McGuire P.E."/>
            <person name="Lux T."/>
            <person name="Spannagl M."/>
            <person name="Mayer K.F.X."/>
            <person name="Baldrich P."/>
            <person name="Meyers B.C."/>
            <person name="Huo N."/>
            <person name="Gu Y.Q."/>
            <person name="Zhou H."/>
            <person name="Devos K.M."/>
            <person name="Bennetzen J.L."/>
            <person name="Unver T."/>
            <person name="Budak H."/>
            <person name="Gulick P.J."/>
            <person name="Galiba G."/>
            <person name="Kalapos B."/>
            <person name="Nelson D.R."/>
            <person name="Li P."/>
            <person name="You F.M."/>
            <person name="Luo M.C."/>
            <person name="Dvorak J."/>
        </authorList>
    </citation>
    <scope>NUCLEOTIDE SEQUENCE [LARGE SCALE GENOMIC DNA]</scope>
    <source>
        <strain evidence="3">cv. AL8/78</strain>
    </source>
</reference>
<dbReference type="Gramene" id="AET6Gv20307000.5">
    <property type="protein sequence ID" value="AET6Gv20307000.5"/>
    <property type="gene ID" value="AET6Gv20307000"/>
</dbReference>
<feature type="coiled-coil region" evidence="1">
    <location>
        <begin position="2101"/>
        <end position="2149"/>
    </location>
</feature>
<evidence type="ECO:0000313" key="3">
    <source>
        <dbReference type="EnsemblPlants" id="AET6Gv20307000.5"/>
    </source>
</evidence>
<feature type="coiled-coil region" evidence="1">
    <location>
        <begin position="948"/>
        <end position="982"/>
    </location>
</feature>
<feature type="compositionally biased region" description="Basic and acidic residues" evidence="2">
    <location>
        <begin position="1402"/>
        <end position="1413"/>
    </location>
</feature>
<feature type="region of interest" description="Disordered" evidence="2">
    <location>
        <begin position="1669"/>
        <end position="1689"/>
    </location>
</feature>
<feature type="coiled-coil region" evidence="1">
    <location>
        <begin position="1247"/>
        <end position="1330"/>
    </location>
</feature>
<feature type="coiled-coil region" evidence="1">
    <location>
        <begin position="1754"/>
        <end position="1830"/>
    </location>
</feature>